<dbReference type="EMBL" id="KE148159">
    <property type="protein sequence ID" value="EPE04700.1"/>
    <property type="molecule type" value="Genomic_DNA"/>
</dbReference>
<accession>S3CVD3</accession>
<keyword evidence="3" id="KW-1185">Reference proteome</keyword>
<evidence type="ECO:0000313" key="2">
    <source>
        <dbReference type="EMBL" id="EPE04700.1"/>
    </source>
</evidence>
<feature type="compositionally biased region" description="Acidic residues" evidence="1">
    <location>
        <begin position="550"/>
        <end position="559"/>
    </location>
</feature>
<proteinExistence type="predicted"/>
<organism evidence="2 3">
    <name type="scientific">Ophiostoma piceae (strain UAMH 11346)</name>
    <name type="common">Sap stain fungus</name>
    <dbReference type="NCBI Taxonomy" id="1262450"/>
    <lineage>
        <taxon>Eukaryota</taxon>
        <taxon>Fungi</taxon>
        <taxon>Dikarya</taxon>
        <taxon>Ascomycota</taxon>
        <taxon>Pezizomycotina</taxon>
        <taxon>Sordariomycetes</taxon>
        <taxon>Sordariomycetidae</taxon>
        <taxon>Ophiostomatales</taxon>
        <taxon>Ophiostomataceae</taxon>
        <taxon>Ophiostoma</taxon>
    </lineage>
</organism>
<name>S3CVD3_OPHP1</name>
<dbReference type="Proteomes" id="UP000016923">
    <property type="component" value="Unassembled WGS sequence"/>
</dbReference>
<feature type="region of interest" description="Disordered" evidence="1">
    <location>
        <begin position="1"/>
        <end position="34"/>
    </location>
</feature>
<feature type="compositionally biased region" description="Polar residues" evidence="1">
    <location>
        <begin position="514"/>
        <end position="545"/>
    </location>
</feature>
<feature type="compositionally biased region" description="Basic residues" evidence="1">
    <location>
        <begin position="1"/>
        <end position="15"/>
    </location>
</feature>
<protein>
    <submittedName>
        <fullName evidence="2">Uncharacterized protein</fullName>
    </submittedName>
</protein>
<dbReference type="VEuPathDB" id="FungiDB:F503_06249"/>
<dbReference type="OrthoDB" id="4739136at2759"/>
<dbReference type="HOGENOM" id="CLU_487528_0_0_1"/>
<sequence>MPTSRKSFRRSPRKGAAREPRVPLGASVPGPSPELTVVSKEAGALGFRSSRAGHIAAAPVSVSVSGGGVQAPPAKPSIKLLVVGHTVGRRWKAFDSPVVMDLLDLVQQRHGVEIESGVPFANTLTVIGSSCHSLRSALKDISVIKHRAGLRVQKQLFMVQATAEQQKEVSLAAKIDNPGWARFTCAAASEHGLLGPIVADFSTKLAELTPVIRAAPSNISLQIHLGRLVTSVEEKPGSSNAQPAVRMRGIVNGTNTNNAVVFDRTIGDGKFFDVCRRNATRSTDHFFPTSSIAESLDDIRLVKSLIIITAAFRVELKISPPRASSPVARLSCSRVFQLAGAEGRADLTVACPDQWLDWRLETFPEIKLEDIPRTVKDMMESISVTYPKLDEDFPIPAIPAPMFTTHRIKQVYGKTSWTVGCRGSRYLLELCRFHKFPRAGRVEGCNVSTGITISNASWEDALKAPVASGVCRDLDASWSQVFPPRRKRDGVTDLIKNMQSILLSCDAVLGTPPVGTTDNLSETNNATPAPASKVQSTAVLQNTQKGVPGESEDDLISFE</sequence>
<feature type="region of interest" description="Disordered" evidence="1">
    <location>
        <begin position="514"/>
        <end position="559"/>
    </location>
</feature>
<gene>
    <name evidence="2" type="ORF">F503_06249</name>
</gene>
<dbReference type="STRING" id="1262450.S3CVD3"/>
<evidence type="ECO:0000256" key="1">
    <source>
        <dbReference type="SAM" id="MobiDB-lite"/>
    </source>
</evidence>
<evidence type="ECO:0000313" key="3">
    <source>
        <dbReference type="Proteomes" id="UP000016923"/>
    </source>
</evidence>
<reference evidence="2 3" key="1">
    <citation type="journal article" date="2013" name="BMC Genomics">
        <title>The genome and transcriptome of the pine saprophyte Ophiostoma piceae, and a comparison with the bark beetle-associated pine pathogen Grosmannia clavigera.</title>
        <authorList>
            <person name="Haridas S."/>
            <person name="Wang Y."/>
            <person name="Lim L."/>
            <person name="Massoumi Alamouti S."/>
            <person name="Jackman S."/>
            <person name="Docking R."/>
            <person name="Robertson G."/>
            <person name="Birol I."/>
            <person name="Bohlmann J."/>
            <person name="Breuil C."/>
        </authorList>
    </citation>
    <scope>NUCLEOTIDE SEQUENCE [LARGE SCALE GENOMIC DNA]</scope>
    <source>
        <strain evidence="2 3">UAMH 11346</strain>
    </source>
</reference>
<dbReference type="AlphaFoldDB" id="S3CVD3"/>